<dbReference type="InterPro" id="IPR011051">
    <property type="entry name" value="RmlC_Cupin_sf"/>
</dbReference>
<keyword evidence="3" id="KW-1185">Reference proteome</keyword>
<sequence length="132" mass="14025">MSLPEQATFTGHVNAKVLRIADDDSRLVAYEVTFAPEARTHWHSHPHGQLLLVTSGAARIQLEGHPVAEIDAGDSLWIPPAARHWHGAAPAGPMTHIAMQEAAADGSTVIWSGPVSDAAYNDNRPTPSKGAP</sequence>
<evidence type="ECO:0000313" key="2">
    <source>
        <dbReference type="EMBL" id="MBO8199265.1"/>
    </source>
</evidence>
<name>A0ABS3XV18_9ACTN</name>
<comment type="caution">
    <text evidence="2">The sequence shown here is derived from an EMBL/GenBank/DDBJ whole genome shotgun (WGS) entry which is preliminary data.</text>
</comment>
<organism evidence="2 3">
    <name type="scientific">Streptomyces smyrnaeus</name>
    <dbReference type="NCBI Taxonomy" id="1387713"/>
    <lineage>
        <taxon>Bacteria</taxon>
        <taxon>Bacillati</taxon>
        <taxon>Actinomycetota</taxon>
        <taxon>Actinomycetes</taxon>
        <taxon>Kitasatosporales</taxon>
        <taxon>Streptomycetaceae</taxon>
        <taxon>Streptomyces</taxon>
    </lineage>
</organism>
<accession>A0ABS3XV18</accession>
<dbReference type="EMBL" id="JAFFZM010000007">
    <property type="protein sequence ID" value="MBO8199265.1"/>
    <property type="molecule type" value="Genomic_DNA"/>
</dbReference>
<gene>
    <name evidence="2" type="ORF">JW613_13290</name>
</gene>
<dbReference type="InterPro" id="IPR013096">
    <property type="entry name" value="Cupin_2"/>
</dbReference>
<reference evidence="2 3" key="1">
    <citation type="submission" date="2021-02" db="EMBL/GenBank/DDBJ databases">
        <title>Streptomyces spirodelae sp. nov., isolated from duckweed.</title>
        <authorList>
            <person name="Saimee Y."/>
            <person name="Duangmal K."/>
        </authorList>
    </citation>
    <scope>NUCLEOTIDE SEQUENCE [LARGE SCALE GENOMIC DNA]</scope>
    <source>
        <strain evidence="2 3">DSM 42105</strain>
    </source>
</reference>
<dbReference type="Gene3D" id="2.60.120.10">
    <property type="entry name" value="Jelly Rolls"/>
    <property type="match status" value="1"/>
</dbReference>
<dbReference type="PANTHER" id="PTHR43698:SF1">
    <property type="entry name" value="BLL4564 PROTEIN"/>
    <property type="match status" value="1"/>
</dbReference>
<dbReference type="RefSeq" id="WP_209211011.1">
    <property type="nucleotide sequence ID" value="NZ_JAFFZM010000007.1"/>
</dbReference>
<dbReference type="InterPro" id="IPR014710">
    <property type="entry name" value="RmlC-like_jellyroll"/>
</dbReference>
<evidence type="ECO:0000313" key="3">
    <source>
        <dbReference type="Proteomes" id="UP000721954"/>
    </source>
</evidence>
<feature type="domain" description="Cupin type-2" evidence="1">
    <location>
        <begin position="31"/>
        <end position="94"/>
    </location>
</feature>
<dbReference type="Pfam" id="PF07883">
    <property type="entry name" value="Cupin_2"/>
    <property type="match status" value="1"/>
</dbReference>
<protein>
    <submittedName>
        <fullName evidence="2">Cupin domain-containing protein</fullName>
    </submittedName>
</protein>
<dbReference type="Proteomes" id="UP000721954">
    <property type="component" value="Unassembled WGS sequence"/>
</dbReference>
<dbReference type="PANTHER" id="PTHR43698">
    <property type="entry name" value="RIBD C-TERMINAL DOMAIN CONTAINING PROTEIN"/>
    <property type="match status" value="1"/>
</dbReference>
<dbReference type="InterPro" id="IPR047263">
    <property type="entry name" value="HNL-like_cupin"/>
</dbReference>
<proteinExistence type="predicted"/>
<dbReference type="CDD" id="cd02233">
    <property type="entry name" value="cupin_HNL-like"/>
    <property type="match status" value="1"/>
</dbReference>
<dbReference type="GeneID" id="96259583"/>
<dbReference type="SUPFAM" id="SSF51182">
    <property type="entry name" value="RmlC-like cupins"/>
    <property type="match status" value="1"/>
</dbReference>
<evidence type="ECO:0000259" key="1">
    <source>
        <dbReference type="Pfam" id="PF07883"/>
    </source>
</evidence>